<dbReference type="InterPro" id="IPR052176">
    <property type="entry name" value="Glycosyl_Hydrlase_43_Enz"/>
</dbReference>
<feature type="site" description="Important for catalytic activity, responsible for pKa modulation of the active site Glu and correct orientation of both the proton donor and substrate" evidence="6">
    <location>
        <position position="184"/>
    </location>
</feature>
<comment type="similarity">
    <text evidence="1 7">Belongs to the glycosyl hydrolase 43 family.</text>
</comment>
<dbReference type="PANTHER" id="PTHR43772">
    <property type="entry name" value="ENDO-1,4-BETA-XYLANASE"/>
    <property type="match status" value="1"/>
</dbReference>
<dbReference type="OrthoDB" id="9763933at2"/>
<accession>A0A4P6YBG1</accession>
<evidence type="ECO:0000256" key="2">
    <source>
        <dbReference type="ARBA" id="ARBA00022651"/>
    </source>
</evidence>
<keyword evidence="2" id="KW-0624">Polysaccharide degradation</keyword>
<dbReference type="RefSeq" id="WP_133278010.1">
    <property type="nucleotide sequence ID" value="NZ_CP037933.1"/>
</dbReference>
<keyword evidence="5 7" id="KW-0326">Glycosidase</keyword>
<evidence type="ECO:0000256" key="5">
    <source>
        <dbReference type="ARBA" id="ARBA00023295"/>
    </source>
</evidence>
<dbReference type="Gene3D" id="2.115.10.20">
    <property type="entry name" value="Glycosyl hydrolase domain, family 43"/>
    <property type="match status" value="1"/>
</dbReference>
<sequence>MIHLPRTKTLLKFKTVSICLLISMASFAQKKNLNTKPYPYGNPVIKHMYTADASPHVMPDGRVWMVTSVDHEDGGGYSTMHCYHTFSSKDMVNWTDHGEVLNIYDAIGKTEEPKGEDWALWAPDMVYYEGKYYLYFPVRILFKEGGYDEKNRKTIAYTAVAVSDSPDKRFKVINPKIEGTTGIDPAIFIDDDGQKYLYYGSHMAAKLKDNMTELDGKPIKLDVDDDRFMEAIWMNKKAGKYYLSYHTEYDKPIDPEKPDDLFRKKSRLDYGVSDNPLGPFEYKGILNYELGVNVSEGPKYPGKNYVPWRLYQSNHGGIVEYHGQEYLFYHTSALSSWRQDEFKNAGTWTQRSVCIDKIVYDESGQIRPVQQTLTGVPAVVINQPFEINLDIKSNLIKNNILEFKDINLGSGYYYAGMNLKGIKTPTKCAIHLDRPDGELIGTFIIKKDGISETLLRNANRTHTVFFVFENQFDANSKIVSAKIFAGSPK</sequence>
<dbReference type="Pfam" id="PF04616">
    <property type="entry name" value="Glyco_hydro_43"/>
    <property type="match status" value="1"/>
</dbReference>
<evidence type="ECO:0000256" key="1">
    <source>
        <dbReference type="ARBA" id="ARBA00009865"/>
    </source>
</evidence>
<gene>
    <name evidence="9" type="ORF">E1750_17520</name>
</gene>
<dbReference type="KEGG" id="fnk:E1750_17520"/>
<keyword evidence="3 7" id="KW-0378">Hydrolase</keyword>
<protein>
    <recommendedName>
        <fullName evidence="11">Carbohydrate-binding protein</fullName>
    </recommendedName>
</protein>
<dbReference type="GO" id="GO:0045493">
    <property type="term" value="P:xylan catabolic process"/>
    <property type="evidence" value="ECO:0007669"/>
    <property type="project" value="UniProtKB-KW"/>
</dbReference>
<dbReference type="PANTHER" id="PTHR43772:SF2">
    <property type="entry name" value="PUTATIVE (AFU_ORTHOLOGUE AFUA_2G04480)-RELATED"/>
    <property type="match status" value="1"/>
</dbReference>
<proteinExistence type="inferred from homology"/>
<dbReference type="GO" id="GO:0004553">
    <property type="term" value="F:hydrolase activity, hydrolyzing O-glycosyl compounds"/>
    <property type="evidence" value="ECO:0007669"/>
    <property type="project" value="InterPro"/>
</dbReference>
<keyword evidence="2" id="KW-0858">Xylan degradation</keyword>
<evidence type="ECO:0000313" key="9">
    <source>
        <dbReference type="EMBL" id="QBN20511.1"/>
    </source>
</evidence>
<dbReference type="SUPFAM" id="SSF75005">
    <property type="entry name" value="Arabinanase/levansucrase/invertase"/>
    <property type="match status" value="1"/>
</dbReference>
<dbReference type="AlphaFoldDB" id="A0A4P6YBG1"/>
<feature type="chain" id="PRO_5020740740" description="Carbohydrate-binding protein" evidence="8">
    <location>
        <begin position="29"/>
        <end position="489"/>
    </location>
</feature>
<keyword evidence="10" id="KW-1185">Reference proteome</keyword>
<keyword evidence="8" id="KW-0732">Signal</keyword>
<evidence type="ECO:0000256" key="4">
    <source>
        <dbReference type="ARBA" id="ARBA00023277"/>
    </source>
</evidence>
<name>A0A4P6YBG1_9FLAO</name>
<reference evidence="10" key="1">
    <citation type="submission" date="2019-03" db="EMBL/GenBank/DDBJ databases">
        <title>Flavobacterium sp.</title>
        <authorList>
            <person name="Kim H."/>
        </authorList>
    </citation>
    <scope>NUCLEOTIDE SEQUENCE [LARGE SCALE GENOMIC DNA]</scope>
    <source>
        <strain evidence="10">GS13</strain>
    </source>
</reference>
<dbReference type="InterPro" id="IPR006710">
    <property type="entry name" value="Glyco_hydro_43"/>
</dbReference>
<evidence type="ECO:0000313" key="10">
    <source>
        <dbReference type="Proteomes" id="UP000291124"/>
    </source>
</evidence>
<evidence type="ECO:0000256" key="6">
    <source>
        <dbReference type="PIRSR" id="PIRSR606710-2"/>
    </source>
</evidence>
<dbReference type="InterPro" id="IPR023296">
    <property type="entry name" value="Glyco_hydro_beta-prop_sf"/>
</dbReference>
<evidence type="ECO:0008006" key="11">
    <source>
        <dbReference type="Google" id="ProtNLM"/>
    </source>
</evidence>
<dbReference type="Proteomes" id="UP000291124">
    <property type="component" value="Chromosome"/>
</dbReference>
<evidence type="ECO:0000256" key="7">
    <source>
        <dbReference type="RuleBase" id="RU361187"/>
    </source>
</evidence>
<dbReference type="CDD" id="cd08990">
    <property type="entry name" value="GH43_AXH_like"/>
    <property type="match status" value="1"/>
</dbReference>
<feature type="signal peptide" evidence="8">
    <location>
        <begin position="1"/>
        <end position="28"/>
    </location>
</feature>
<evidence type="ECO:0000256" key="8">
    <source>
        <dbReference type="SAM" id="SignalP"/>
    </source>
</evidence>
<dbReference type="EMBL" id="CP037933">
    <property type="protein sequence ID" value="QBN20511.1"/>
    <property type="molecule type" value="Genomic_DNA"/>
</dbReference>
<evidence type="ECO:0000256" key="3">
    <source>
        <dbReference type="ARBA" id="ARBA00022801"/>
    </source>
</evidence>
<keyword evidence="4" id="KW-0119">Carbohydrate metabolism</keyword>
<organism evidence="9 10">
    <name type="scientific">Flavobacterium nackdongense</name>
    <dbReference type="NCBI Taxonomy" id="2547394"/>
    <lineage>
        <taxon>Bacteria</taxon>
        <taxon>Pseudomonadati</taxon>
        <taxon>Bacteroidota</taxon>
        <taxon>Flavobacteriia</taxon>
        <taxon>Flavobacteriales</taxon>
        <taxon>Flavobacteriaceae</taxon>
        <taxon>Flavobacterium</taxon>
    </lineage>
</organism>